<proteinExistence type="predicted"/>
<dbReference type="GO" id="GO:0046084">
    <property type="term" value="P:adenine biosynthetic process"/>
    <property type="evidence" value="ECO:0007669"/>
    <property type="project" value="TreeGrafter"/>
</dbReference>
<organism evidence="3">
    <name type="scientific">marine sediment metagenome</name>
    <dbReference type="NCBI Taxonomy" id="412755"/>
    <lineage>
        <taxon>unclassified sequences</taxon>
        <taxon>metagenomes</taxon>
        <taxon>ecological metagenomes</taxon>
    </lineage>
</organism>
<evidence type="ECO:0000313" key="3">
    <source>
        <dbReference type="EMBL" id="GAG62263.1"/>
    </source>
</evidence>
<dbReference type="GO" id="GO:0006189">
    <property type="term" value="P:'de novo' IMP biosynthetic process"/>
    <property type="evidence" value="ECO:0007669"/>
    <property type="project" value="InterPro"/>
</dbReference>
<name>X0ZPD7_9ZZZZ</name>
<dbReference type="SUPFAM" id="SSF49373">
    <property type="entry name" value="Invasin/intimin cell-adhesion fragments"/>
    <property type="match status" value="1"/>
</dbReference>
<keyword evidence="1" id="KW-0472">Membrane</keyword>
<gene>
    <name evidence="3" type="ORF">S01H4_14516</name>
</gene>
<dbReference type="Pfam" id="PF00586">
    <property type="entry name" value="AIRS"/>
    <property type="match status" value="1"/>
</dbReference>
<feature type="domain" description="PurM-like N-terminal" evidence="2">
    <location>
        <begin position="2"/>
        <end position="72"/>
    </location>
</feature>
<dbReference type="PANTHER" id="PTHR10520">
    <property type="entry name" value="TRIFUNCTIONAL PURINE BIOSYNTHETIC PROTEIN ADENOSINE-3-RELATED"/>
    <property type="match status" value="1"/>
</dbReference>
<evidence type="ECO:0000256" key="1">
    <source>
        <dbReference type="SAM" id="Phobius"/>
    </source>
</evidence>
<keyword evidence="1" id="KW-1133">Transmembrane helix</keyword>
<dbReference type="SUPFAM" id="SSF55326">
    <property type="entry name" value="PurM N-terminal domain-like"/>
    <property type="match status" value="1"/>
</dbReference>
<sequence length="183" mass="19326">IEGVGTKVLLAQLADKYDTIGVDGVAMAVNDVIRSGATPLALVDNFHAHVSDPDLVKEWLKGIVQDATGVKVTLDAIDPNGNFISIGTATSDMSGFYSYQWTPEHEGKYTIIATFAGSKSYYSSYAETAVGVDPAPSPAQPIEPEPAEPTGAFALTTTELAIIVAVIAAVVGIVAFWVLRKRK</sequence>
<feature type="non-terminal residue" evidence="3">
    <location>
        <position position="1"/>
    </location>
</feature>
<accession>X0ZPD7</accession>
<dbReference type="GO" id="GO:0005829">
    <property type="term" value="C:cytosol"/>
    <property type="evidence" value="ECO:0007669"/>
    <property type="project" value="TreeGrafter"/>
</dbReference>
<dbReference type="EMBL" id="BART01006369">
    <property type="protein sequence ID" value="GAG62263.1"/>
    <property type="molecule type" value="Genomic_DNA"/>
</dbReference>
<dbReference type="Gene3D" id="3.30.1330.10">
    <property type="entry name" value="PurM-like, N-terminal domain"/>
    <property type="match status" value="1"/>
</dbReference>
<protein>
    <recommendedName>
        <fullName evidence="2">PurM-like N-terminal domain-containing protein</fullName>
    </recommendedName>
</protein>
<dbReference type="InterPro" id="IPR016188">
    <property type="entry name" value="PurM-like_N"/>
</dbReference>
<dbReference type="InterPro" id="IPR008964">
    <property type="entry name" value="Invasin/intimin_cell_adhesion"/>
</dbReference>
<evidence type="ECO:0000259" key="2">
    <source>
        <dbReference type="Pfam" id="PF00586"/>
    </source>
</evidence>
<reference evidence="3" key="1">
    <citation type="journal article" date="2014" name="Front. Microbiol.">
        <title>High frequency of phylogenetically diverse reductive dehalogenase-homologous genes in deep subseafloor sedimentary metagenomes.</title>
        <authorList>
            <person name="Kawai M."/>
            <person name="Futagami T."/>
            <person name="Toyoda A."/>
            <person name="Takaki Y."/>
            <person name="Nishi S."/>
            <person name="Hori S."/>
            <person name="Arai W."/>
            <person name="Tsubouchi T."/>
            <person name="Morono Y."/>
            <person name="Uchiyama I."/>
            <person name="Ito T."/>
            <person name="Fujiyama A."/>
            <person name="Inagaki F."/>
            <person name="Takami H."/>
        </authorList>
    </citation>
    <scope>NUCLEOTIDE SEQUENCE</scope>
    <source>
        <strain evidence="3">Expedition CK06-06</strain>
    </source>
</reference>
<dbReference type="AlphaFoldDB" id="X0ZPD7"/>
<dbReference type="GO" id="GO:0004641">
    <property type="term" value="F:phosphoribosylformylglycinamidine cyclo-ligase activity"/>
    <property type="evidence" value="ECO:0007669"/>
    <property type="project" value="InterPro"/>
</dbReference>
<feature type="transmembrane region" description="Helical" evidence="1">
    <location>
        <begin position="160"/>
        <end position="179"/>
    </location>
</feature>
<comment type="caution">
    <text evidence="3">The sequence shown here is derived from an EMBL/GenBank/DDBJ whole genome shotgun (WGS) entry which is preliminary data.</text>
</comment>
<dbReference type="PANTHER" id="PTHR10520:SF12">
    <property type="entry name" value="TRIFUNCTIONAL PURINE BIOSYNTHETIC PROTEIN ADENOSINE-3"/>
    <property type="match status" value="1"/>
</dbReference>
<dbReference type="InterPro" id="IPR036921">
    <property type="entry name" value="PurM-like_N_sf"/>
</dbReference>
<keyword evidence="1" id="KW-0812">Transmembrane</keyword>
<dbReference type="InterPro" id="IPR004733">
    <property type="entry name" value="PurM_cligase"/>
</dbReference>
<dbReference type="GO" id="GO:0004637">
    <property type="term" value="F:phosphoribosylamine-glycine ligase activity"/>
    <property type="evidence" value="ECO:0007669"/>
    <property type="project" value="TreeGrafter"/>
</dbReference>